<organism evidence="6 7">
    <name type="scientific">Batillaria attramentaria</name>
    <dbReference type="NCBI Taxonomy" id="370345"/>
    <lineage>
        <taxon>Eukaryota</taxon>
        <taxon>Metazoa</taxon>
        <taxon>Spiralia</taxon>
        <taxon>Lophotrochozoa</taxon>
        <taxon>Mollusca</taxon>
        <taxon>Gastropoda</taxon>
        <taxon>Caenogastropoda</taxon>
        <taxon>Sorbeoconcha</taxon>
        <taxon>Cerithioidea</taxon>
        <taxon>Batillariidae</taxon>
        <taxon>Batillaria</taxon>
    </lineage>
</organism>
<dbReference type="GO" id="GO:0016020">
    <property type="term" value="C:membrane"/>
    <property type="evidence" value="ECO:0007669"/>
    <property type="project" value="UniProtKB-SubCell"/>
</dbReference>
<sequence>MAIAESGVLVCPKAAQVNKASFTRQTFYQIKLVKEKQDRKYYTRFLPEIIFFLYAAGKNVVDITLKPFIVRSTCVAFYYRNATICDDLGSDPEAEDMVQKRAALFLMVNQFLVYGPAVLQGIVCGEWSDRNGRKLPMMIPSLGIIIAALFYGMFGKTAVFTMALYSYVSETTAERRRTKKFTSLMAFKYLGCFAGAFMSGFIVQLTNSACAFSTGVMIHAICVTVIFFYIKENVITREHKLRLHQRQGKTCMDVFLSSGVVLWRKRQHRGRTAVVCIFIIALFYQSCQTGHQENLVLFVNRAPLSWPPSLYGYLVSFSDLATGLGLIVLAPMLLNCCEARDTLVLCVALACIAVRGLCVGLAFQTWMVFAAVGIGSFGGIVSSVLKSMASKCVDLEEQGQTFALFAGTETVAKILGSVGYTCVYSLTSDIFSGFLFLFMSGISACMIPLVIVVHKCRPKRRPSVVENFSEDIEEI</sequence>
<dbReference type="Gene3D" id="1.20.1250.20">
    <property type="entry name" value="MFS general substrate transporter like domains"/>
    <property type="match status" value="1"/>
</dbReference>
<evidence type="ECO:0000256" key="1">
    <source>
        <dbReference type="ARBA" id="ARBA00004141"/>
    </source>
</evidence>
<dbReference type="InterPro" id="IPR036259">
    <property type="entry name" value="MFS_trans_sf"/>
</dbReference>
<comment type="caution">
    <text evidence="6">The sequence shown here is derived from an EMBL/GenBank/DDBJ whole genome shotgun (WGS) entry which is preliminary data.</text>
</comment>
<feature type="transmembrane region" description="Helical" evidence="5">
    <location>
        <begin position="311"/>
        <end position="330"/>
    </location>
</feature>
<evidence type="ECO:0000313" key="7">
    <source>
        <dbReference type="Proteomes" id="UP001519460"/>
    </source>
</evidence>
<feature type="transmembrane region" description="Helical" evidence="5">
    <location>
        <begin position="433"/>
        <end position="453"/>
    </location>
</feature>
<dbReference type="AlphaFoldDB" id="A0ABD0LIX4"/>
<feature type="transmembrane region" description="Helical" evidence="5">
    <location>
        <begin position="142"/>
        <end position="165"/>
    </location>
</feature>
<evidence type="ECO:0000256" key="5">
    <source>
        <dbReference type="SAM" id="Phobius"/>
    </source>
</evidence>
<evidence type="ECO:0000256" key="3">
    <source>
        <dbReference type="ARBA" id="ARBA00022989"/>
    </source>
</evidence>
<proteinExistence type="predicted"/>
<dbReference type="PANTHER" id="PTHR23507:SF1">
    <property type="entry name" value="FI18259P1-RELATED"/>
    <property type="match status" value="1"/>
</dbReference>
<feature type="transmembrane region" description="Helical" evidence="5">
    <location>
        <begin position="401"/>
        <end position="427"/>
    </location>
</feature>
<dbReference type="Pfam" id="PF07690">
    <property type="entry name" value="MFS_1"/>
    <property type="match status" value="1"/>
</dbReference>
<dbReference type="PANTHER" id="PTHR23507">
    <property type="entry name" value="ZGC:174356"/>
    <property type="match status" value="1"/>
</dbReference>
<accession>A0ABD0LIX4</accession>
<comment type="subcellular location">
    <subcellularLocation>
        <location evidence="1">Membrane</location>
        <topology evidence="1">Multi-pass membrane protein</topology>
    </subcellularLocation>
</comment>
<dbReference type="SUPFAM" id="SSF103473">
    <property type="entry name" value="MFS general substrate transporter"/>
    <property type="match status" value="1"/>
</dbReference>
<feature type="transmembrane region" description="Helical" evidence="5">
    <location>
        <begin position="211"/>
        <end position="230"/>
    </location>
</feature>
<gene>
    <name evidence="6" type="ORF">BaRGS_00009640</name>
</gene>
<name>A0ABD0LIX4_9CAEN</name>
<feature type="transmembrane region" description="Helical" evidence="5">
    <location>
        <begin position="369"/>
        <end position="389"/>
    </location>
</feature>
<keyword evidence="2 5" id="KW-0812">Transmembrane</keyword>
<keyword evidence="4 5" id="KW-0472">Membrane</keyword>
<feature type="transmembrane region" description="Helical" evidence="5">
    <location>
        <begin position="272"/>
        <end position="291"/>
    </location>
</feature>
<dbReference type="Proteomes" id="UP001519460">
    <property type="component" value="Unassembled WGS sequence"/>
</dbReference>
<evidence type="ECO:0000256" key="4">
    <source>
        <dbReference type="ARBA" id="ARBA00023136"/>
    </source>
</evidence>
<feature type="transmembrane region" description="Helical" evidence="5">
    <location>
        <begin position="102"/>
        <end position="122"/>
    </location>
</feature>
<evidence type="ECO:0008006" key="8">
    <source>
        <dbReference type="Google" id="ProtNLM"/>
    </source>
</evidence>
<evidence type="ECO:0000313" key="6">
    <source>
        <dbReference type="EMBL" id="KAK7499093.1"/>
    </source>
</evidence>
<dbReference type="InterPro" id="IPR011701">
    <property type="entry name" value="MFS"/>
</dbReference>
<reference evidence="6 7" key="1">
    <citation type="journal article" date="2023" name="Sci. Data">
        <title>Genome assembly of the Korean intertidal mud-creeper Batillaria attramentaria.</title>
        <authorList>
            <person name="Patra A.K."/>
            <person name="Ho P.T."/>
            <person name="Jun S."/>
            <person name="Lee S.J."/>
            <person name="Kim Y."/>
            <person name="Won Y.J."/>
        </authorList>
    </citation>
    <scope>NUCLEOTIDE SEQUENCE [LARGE SCALE GENOMIC DNA]</scope>
    <source>
        <strain evidence="6">Wonlab-2016</strain>
    </source>
</reference>
<protein>
    <recommendedName>
        <fullName evidence="8">Proton-coupled folate transporter</fullName>
    </recommendedName>
</protein>
<keyword evidence="3 5" id="KW-1133">Transmembrane helix</keyword>
<evidence type="ECO:0000256" key="2">
    <source>
        <dbReference type="ARBA" id="ARBA00022692"/>
    </source>
</evidence>
<feature type="transmembrane region" description="Helical" evidence="5">
    <location>
        <begin position="342"/>
        <end position="363"/>
    </location>
</feature>
<dbReference type="EMBL" id="JACVVK020000046">
    <property type="protein sequence ID" value="KAK7499093.1"/>
    <property type="molecule type" value="Genomic_DNA"/>
</dbReference>
<feature type="transmembrane region" description="Helical" evidence="5">
    <location>
        <begin position="186"/>
        <end position="205"/>
    </location>
</feature>
<keyword evidence="7" id="KW-1185">Reference proteome</keyword>